<evidence type="ECO:0000313" key="1">
    <source>
        <dbReference type="EMBL" id="GAI50988.1"/>
    </source>
</evidence>
<proteinExistence type="predicted"/>
<organism evidence="1">
    <name type="scientific">marine sediment metagenome</name>
    <dbReference type="NCBI Taxonomy" id="412755"/>
    <lineage>
        <taxon>unclassified sequences</taxon>
        <taxon>metagenomes</taxon>
        <taxon>ecological metagenomes</taxon>
    </lineage>
</organism>
<accession>X1P581</accession>
<dbReference type="AlphaFoldDB" id="X1P581"/>
<sequence length="77" mass="8963">MKAKGVTEKELYEPIREFLHSKFLETFGNCHLEITANGHFSETIKMFVRHDIIFTFLKRRVSPDLAGFTFITTHDSS</sequence>
<gene>
    <name evidence="1" type="ORF">S06H3_57943</name>
</gene>
<comment type="caution">
    <text evidence="1">The sequence shown here is derived from an EMBL/GenBank/DDBJ whole genome shotgun (WGS) entry which is preliminary data.</text>
</comment>
<protein>
    <submittedName>
        <fullName evidence="1">Uncharacterized protein</fullName>
    </submittedName>
</protein>
<name>X1P581_9ZZZZ</name>
<reference evidence="1" key="1">
    <citation type="journal article" date="2014" name="Front. Microbiol.">
        <title>High frequency of phylogenetically diverse reductive dehalogenase-homologous genes in deep subseafloor sedimentary metagenomes.</title>
        <authorList>
            <person name="Kawai M."/>
            <person name="Futagami T."/>
            <person name="Toyoda A."/>
            <person name="Takaki Y."/>
            <person name="Nishi S."/>
            <person name="Hori S."/>
            <person name="Arai W."/>
            <person name="Tsubouchi T."/>
            <person name="Morono Y."/>
            <person name="Uchiyama I."/>
            <person name="Ito T."/>
            <person name="Fujiyama A."/>
            <person name="Inagaki F."/>
            <person name="Takami H."/>
        </authorList>
    </citation>
    <scope>NUCLEOTIDE SEQUENCE</scope>
    <source>
        <strain evidence="1">Expedition CK06-06</strain>
    </source>
</reference>
<dbReference type="EMBL" id="BARV01037454">
    <property type="protein sequence ID" value="GAI50988.1"/>
    <property type="molecule type" value="Genomic_DNA"/>
</dbReference>
<feature type="non-terminal residue" evidence="1">
    <location>
        <position position="77"/>
    </location>
</feature>